<organism evidence="1 2">
    <name type="scientific">Salegentibacter holothuriorum</name>
    <dbReference type="NCBI Taxonomy" id="241145"/>
    <lineage>
        <taxon>Bacteria</taxon>
        <taxon>Pseudomonadati</taxon>
        <taxon>Bacteroidota</taxon>
        <taxon>Flavobacteriia</taxon>
        <taxon>Flavobacteriales</taxon>
        <taxon>Flavobacteriaceae</taxon>
        <taxon>Salegentibacter</taxon>
    </lineage>
</organism>
<reference evidence="2" key="1">
    <citation type="submission" date="2017-02" db="EMBL/GenBank/DDBJ databases">
        <authorList>
            <person name="Varghese N."/>
            <person name="Submissions S."/>
        </authorList>
    </citation>
    <scope>NUCLEOTIDE SEQUENCE [LARGE SCALE GENOMIC DNA]</scope>
    <source>
        <strain evidence="2">DSM 23405</strain>
    </source>
</reference>
<evidence type="ECO:0000313" key="1">
    <source>
        <dbReference type="EMBL" id="SKB60099.1"/>
    </source>
</evidence>
<proteinExistence type="predicted"/>
<protein>
    <recommendedName>
        <fullName evidence="3">Sulfotransferase family protein</fullName>
    </recommendedName>
</protein>
<dbReference type="Proteomes" id="UP000190230">
    <property type="component" value="Unassembled WGS sequence"/>
</dbReference>
<dbReference type="SUPFAM" id="SSF52540">
    <property type="entry name" value="P-loop containing nucleoside triphosphate hydrolases"/>
    <property type="match status" value="1"/>
</dbReference>
<dbReference type="Gene3D" id="3.40.50.300">
    <property type="entry name" value="P-loop containing nucleotide triphosphate hydrolases"/>
    <property type="match status" value="1"/>
</dbReference>
<evidence type="ECO:0008006" key="3">
    <source>
        <dbReference type="Google" id="ProtNLM"/>
    </source>
</evidence>
<sequence>MLYSLKKELYRKFGFKYKNARNRKIIFVVSTDRCGSTSITKMINQHSGFLAYHEDFPELIELSTKLAENP</sequence>
<dbReference type="EMBL" id="FUYY01000003">
    <property type="protein sequence ID" value="SKB60099.1"/>
    <property type="molecule type" value="Genomic_DNA"/>
</dbReference>
<name>A0A1T5CKX7_9FLAO</name>
<evidence type="ECO:0000313" key="2">
    <source>
        <dbReference type="Proteomes" id="UP000190230"/>
    </source>
</evidence>
<dbReference type="AlphaFoldDB" id="A0A1T5CKX7"/>
<dbReference type="STRING" id="241145.SAMN05660776_2011"/>
<keyword evidence="2" id="KW-1185">Reference proteome</keyword>
<dbReference type="InterPro" id="IPR027417">
    <property type="entry name" value="P-loop_NTPase"/>
</dbReference>
<accession>A0A1T5CKX7</accession>
<gene>
    <name evidence="1" type="ORF">SAMN05660776_2011</name>
</gene>